<evidence type="ECO:0000313" key="4">
    <source>
        <dbReference type="EMBL" id="JAS58506.1"/>
    </source>
</evidence>
<dbReference type="Pfam" id="PF01585">
    <property type="entry name" value="G-patch"/>
    <property type="match status" value="1"/>
</dbReference>
<feature type="domain" description="G-patch" evidence="3">
    <location>
        <begin position="1"/>
        <end position="46"/>
    </location>
</feature>
<dbReference type="InterPro" id="IPR000467">
    <property type="entry name" value="G_patch_dom"/>
</dbReference>
<accession>A0A1B6G7T1</accession>
<name>A0A1B6G7T1_9HEMI</name>
<feature type="region of interest" description="Disordered" evidence="2">
    <location>
        <begin position="145"/>
        <end position="208"/>
    </location>
</feature>
<feature type="compositionally biased region" description="Polar residues" evidence="2">
    <location>
        <begin position="162"/>
        <end position="187"/>
    </location>
</feature>
<dbReference type="GO" id="GO:0005730">
    <property type="term" value="C:nucleolus"/>
    <property type="evidence" value="ECO:0007669"/>
    <property type="project" value="TreeGrafter"/>
</dbReference>
<dbReference type="AlphaFoldDB" id="A0A1B6G7T1"/>
<dbReference type="PANTHER" id="PTHR23149">
    <property type="entry name" value="G PATCH DOMAIN CONTAINING PROTEIN"/>
    <property type="match status" value="1"/>
</dbReference>
<proteinExistence type="predicted"/>
<evidence type="ECO:0000256" key="2">
    <source>
        <dbReference type="SAM" id="MobiDB-lite"/>
    </source>
</evidence>
<dbReference type="PANTHER" id="PTHR23149:SF9">
    <property type="entry name" value="G PATCH DOMAIN-CONTAINING PROTEIN 4"/>
    <property type="match status" value="1"/>
</dbReference>
<protein>
    <recommendedName>
        <fullName evidence="1">G patch domain-containing protein 4</fullName>
    </recommendedName>
</protein>
<evidence type="ECO:0000256" key="1">
    <source>
        <dbReference type="ARBA" id="ARBA00040365"/>
    </source>
</evidence>
<dbReference type="EMBL" id="GECZ01011263">
    <property type="protein sequence ID" value="JAS58506.1"/>
    <property type="molecule type" value="Transcribed_RNA"/>
</dbReference>
<gene>
    <name evidence="4" type="ORF">g.8770</name>
</gene>
<dbReference type="SMART" id="SM00443">
    <property type="entry name" value="G_patch"/>
    <property type="match status" value="1"/>
</dbReference>
<feature type="compositionally biased region" description="Basic residues" evidence="2">
    <location>
        <begin position="197"/>
        <end position="208"/>
    </location>
</feature>
<organism evidence="4">
    <name type="scientific">Cuerna arida</name>
    <dbReference type="NCBI Taxonomy" id="1464854"/>
    <lineage>
        <taxon>Eukaryota</taxon>
        <taxon>Metazoa</taxon>
        <taxon>Ecdysozoa</taxon>
        <taxon>Arthropoda</taxon>
        <taxon>Hexapoda</taxon>
        <taxon>Insecta</taxon>
        <taxon>Pterygota</taxon>
        <taxon>Neoptera</taxon>
        <taxon>Paraneoptera</taxon>
        <taxon>Hemiptera</taxon>
        <taxon>Auchenorrhyncha</taxon>
        <taxon>Membracoidea</taxon>
        <taxon>Cicadellidae</taxon>
        <taxon>Cicadellinae</taxon>
        <taxon>Proconiini</taxon>
        <taxon>Cuerna</taxon>
    </lineage>
</organism>
<feature type="compositionally biased region" description="Basic and acidic residues" evidence="2">
    <location>
        <begin position="146"/>
        <end position="161"/>
    </location>
</feature>
<sequence>MEFSKRYLLKYGWTEGEGLGKTESGIKSAIKPKLKFDKAGVGYNHSIEFTDRWWENIYNTALSTTTIQDVEENKIAVEVHHKKKKKRKKNPEGSENLYEACEGRTAHKGARHGLQLSAKLHRLEQQEKMLLQGKNNSFMEVSAHQVVDKSEAEKSEKESHLCKQSLSEGDGLNNVSSDRGYDSSNYIKTIESEQRTKKCKRKRHKDSK</sequence>
<evidence type="ECO:0000259" key="3">
    <source>
        <dbReference type="PROSITE" id="PS50174"/>
    </source>
</evidence>
<dbReference type="GO" id="GO:0003676">
    <property type="term" value="F:nucleic acid binding"/>
    <property type="evidence" value="ECO:0007669"/>
    <property type="project" value="InterPro"/>
</dbReference>
<dbReference type="PROSITE" id="PS50174">
    <property type="entry name" value="G_PATCH"/>
    <property type="match status" value="1"/>
</dbReference>
<reference evidence="4" key="1">
    <citation type="submission" date="2015-11" db="EMBL/GenBank/DDBJ databases">
        <title>De novo transcriptome assembly of four potential Pierce s Disease insect vectors from Arizona vineyards.</title>
        <authorList>
            <person name="Tassone E.E."/>
        </authorList>
    </citation>
    <scope>NUCLEOTIDE SEQUENCE</scope>
</reference>
<dbReference type="InterPro" id="IPR050656">
    <property type="entry name" value="PINX1"/>
</dbReference>